<accession>A0AAX0H9U4</accession>
<dbReference type="InterPro" id="IPR006429">
    <property type="entry name" value="Phage_lambda_portal"/>
</dbReference>
<dbReference type="RefSeq" id="WP_065841131.1">
    <property type="nucleotide sequence ID" value="NZ_JAAOXI010000010.1"/>
</dbReference>
<dbReference type="AlphaFoldDB" id="A0AAX0H9U4"/>
<evidence type="ECO:0000313" key="2">
    <source>
        <dbReference type="Proteomes" id="UP000093100"/>
    </source>
</evidence>
<reference evidence="1 2" key="1">
    <citation type="journal article" date="2016" name="Genome Biol. Evol.">
        <title>Comparative Genomics of Campylobacter fetus from Reptiles and Mammals Reveals Divergent Evolution in Host-Associated Lineages.</title>
        <authorList>
            <person name="Gilbert M.J."/>
            <person name="Miller W.G."/>
            <person name="Yee E."/>
            <person name="Zomer A.L."/>
            <person name="van der Graaf-van Bloois L."/>
            <person name="Fitzgerald C."/>
            <person name="Forbes K.J."/>
            <person name="Meric G."/>
            <person name="Sheppard S.K."/>
            <person name="Wagenaar J.A."/>
            <person name="Duim B."/>
        </authorList>
    </citation>
    <scope>NUCLEOTIDE SEQUENCE [LARGE SCALE GENOMIC DNA]</scope>
    <source>
        <strain evidence="1 2">12S02225-3</strain>
    </source>
</reference>
<dbReference type="Pfam" id="PF05136">
    <property type="entry name" value="Phage_portal_2"/>
    <property type="match status" value="1"/>
</dbReference>
<sequence>MFNLFKSKPDITKAIKPKPKRRISFFNWRSTNPSFVKQNETYKLAINTDPDNANKILRSQARTISVSNSLASGFFETLTSEILGEQGLILDVTSGNATLDKKIEKMFFDWELDCCPYGIYDFEDIEEMAVIGFYRDGEVFARLHKEDGLKIELIDANLIDNNYTNEAKNIKCGIERAKDSLTPLFYYIRKSDRELLKIPASEMIHIKKPLIPQQYRGISKMASSIIDIEDKDRLRTSELDRATLASKITGFFIRKNDDGVDFDENGNELATNELPIPTKAEVGKMGVIDEDMDVKFVESHAPTNIEYYLKSTDREVARSLGVSYHTYTGDLREVNYSSIRQGTTSERRSFRRFQGFLRRKFHTPIFKAWLEAELLRGNITPNEYKKVAPNFTFKPQGWDYIDPTKEVNANKTAIDSGFKSITEVLREKGIEHDNFISDLNKDLEIVELLSKIKQIKEIKP</sequence>
<protein>
    <submittedName>
        <fullName evidence="1">Portal protein</fullName>
    </submittedName>
</protein>
<dbReference type="GO" id="GO:0019068">
    <property type="term" value="P:virion assembly"/>
    <property type="evidence" value="ECO:0007669"/>
    <property type="project" value="InterPro"/>
</dbReference>
<gene>
    <name evidence="1" type="ORF">CFT12S02225_07610</name>
</gene>
<dbReference type="GO" id="GO:0005198">
    <property type="term" value="F:structural molecule activity"/>
    <property type="evidence" value="ECO:0007669"/>
    <property type="project" value="InterPro"/>
</dbReference>
<dbReference type="EMBL" id="LFLK01000008">
    <property type="protein sequence ID" value="OCR90227.1"/>
    <property type="molecule type" value="Genomic_DNA"/>
</dbReference>
<dbReference type="NCBIfam" id="TIGR01539">
    <property type="entry name" value="portal_lambda"/>
    <property type="match status" value="1"/>
</dbReference>
<name>A0AAX0H9U4_CAMFE</name>
<proteinExistence type="predicted"/>
<evidence type="ECO:0000313" key="1">
    <source>
        <dbReference type="EMBL" id="OCR90227.1"/>
    </source>
</evidence>
<organism evidence="1 2">
    <name type="scientific">Campylobacter fetus subsp. testudinum</name>
    <dbReference type="NCBI Taxonomy" id="1507806"/>
    <lineage>
        <taxon>Bacteria</taxon>
        <taxon>Pseudomonadati</taxon>
        <taxon>Campylobacterota</taxon>
        <taxon>Epsilonproteobacteria</taxon>
        <taxon>Campylobacterales</taxon>
        <taxon>Campylobacteraceae</taxon>
        <taxon>Campylobacter</taxon>
    </lineage>
</organism>
<dbReference type="Proteomes" id="UP000093100">
    <property type="component" value="Unassembled WGS sequence"/>
</dbReference>
<comment type="caution">
    <text evidence="1">The sequence shown here is derived from an EMBL/GenBank/DDBJ whole genome shotgun (WGS) entry which is preliminary data.</text>
</comment>